<keyword evidence="1" id="KW-0175">Coiled coil</keyword>
<feature type="compositionally biased region" description="Basic residues" evidence="2">
    <location>
        <begin position="348"/>
        <end position="357"/>
    </location>
</feature>
<evidence type="ECO:0000256" key="2">
    <source>
        <dbReference type="SAM" id="MobiDB-lite"/>
    </source>
</evidence>
<dbReference type="OrthoDB" id="333551at2759"/>
<feature type="compositionally biased region" description="Basic and acidic residues" evidence="2">
    <location>
        <begin position="278"/>
        <end position="320"/>
    </location>
</feature>
<proteinExistence type="predicted"/>
<feature type="compositionally biased region" description="Basic and acidic residues" evidence="2">
    <location>
        <begin position="147"/>
        <end position="171"/>
    </location>
</feature>
<dbReference type="Pfam" id="PF13300">
    <property type="entry name" value="DUF4078"/>
    <property type="match status" value="1"/>
</dbReference>
<dbReference type="Proteomes" id="UP000757232">
    <property type="component" value="Unassembled WGS sequence"/>
</dbReference>
<keyword evidence="4" id="KW-1185">Reference proteome</keyword>
<evidence type="ECO:0000313" key="3">
    <source>
        <dbReference type="EMBL" id="OCB88774.1"/>
    </source>
</evidence>
<protein>
    <recommendedName>
        <fullName evidence="5">Coiled-coil domain-containing protein 174</fullName>
    </recommendedName>
</protein>
<evidence type="ECO:0008006" key="5">
    <source>
        <dbReference type="Google" id="ProtNLM"/>
    </source>
</evidence>
<evidence type="ECO:0000313" key="4">
    <source>
        <dbReference type="Proteomes" id="UP000757232"/>
    </source>
</evidence>
<feature type="region of interest" description="Disordered" evidence="2">
    <location>
        <begin position="234"/>
        <end position="367"/>
    </location>
</feature>
<accession>A0A9Q5NCM8</accession>
<feature type="region of interest" description="Disordered" evidence="2">
    <location>
        <begin position="107"/>
        <end position="184"/>
    </location>
</feature>
<evidence type="ECO:0000256" key="1">
    <source>
        <dbReference type="ARBA" id="ARBA00023054"/>
    </source>
</evidence>
<feature type="compositionally biased region" description="Acidic residues" evidence="2">
    <location>
        <begin position="115"/>
        <end position="126"/>
    </location>
</feature>
<feature type="compositionally biased region" description="Acidic residues" evidence="2">
    <location>
        <begin position="135"/>
        <end position="146"/>
    </location>
</feature>
<feature type="compositionally biased region" description="Basic and acidic residues" evidence="2">
    <location>
        <begin position="234"/>
        <end position="268"/>
    </location>
</feature>
<dbReference type="AlphaFoldDB" id="A0A9Q5NCM8"/>
<dbReference type="GO" id="GO:0005634">
    <property type="term" value="C:nucleus"/>
    <property type="evidence" value="ECO:0007669"/>
    <property type="project" value="TreeGrafter"/>
</dbReference>
<dbReference type="EMBL" id="LNZH02000171">
    <property type="protein sequence ID" value="OCB88774.1"/>
    <property type="molecule type" value="Genomic_DNA"/>
</dbReference>
<dbReference type="PANTHER" id="PTHR15885:SF1">
    <property type="entry name" value="COILED-COIL DOMAIN-CONTAINING PROTEIN 174"/>
    <property type="match status" value="1"/>
</dbReference>
<dbReference type="InterPro" id="IPR025066">
    <property type="entry name" value="CCDC174-like"/>
</dbReference>
<name>A0A9Q5NCM8_SANBA</name>
<dbReference type="PANTHER" id="PTHR15885">
    <property type="entry name" value="COILED-COIL DOMAIN-CONTAINING PROTEIN 174"/>
    <property type="match status" value="1"/>
</dbReference>
<sequence>MAPSARAKAAGVSASSFLDLKAELAKKESEFTKKVPPPEKGKGTVWARTNKGVAARAARDIAALAADRVTAESARAALERKAKLYEKLRKGKTGGLTEAQIDSLLVDFDSKSVDDESGSDSEDVDESLTVRKPADDEDDPIIEYEDEFGRVRTARRSEVPRDYMPSAHEEQEHDDDPFVVRNPVDHFPVFEPSAERLAELQKAAEEADKPLESHYDATHEVRAKGAAFYAFSTDEERRQREMEELKRAREETERARRDTGALDVKPGESEGLATVVADGKEKGKETAHSRAMEKRKREIEERRKLVEAKRRKLKGGDKEGGTSTPAKDVTEKIDPFASAEADTIAKSQKSKLRRNRKAAASTPLAKSADDFLAALEHDLIAKGK</sequence>
<reference evidence="3" key="1">
    <citation type="submission" date="2016-06" db="EMBL/GenBank/DDBJ databases">
        <title>Draft Genome sequence of the fungus Inonotus baumii.</title>
        <authorList>
            <person name="Zhu H."/>
            <person name="Lin W."/>
        </authorList>
    </citation>
    <scope>NUCLEOTIDE SEQUENCE</scope>
    <source>
        <strain evidence="3">821</strain>
    </source>
</reference>
<comment type="caution">
    <text evidence="3">The sequence shown here is derived from an EMBL/GenBank/DDBJ whole genome shotgun (WGS) entry which is preliminary data.</text>
</comment>
<organism evidence="3 4">
    <name type="scientific">Sanghuangporus baumii</name>
    <name type="common">Phellinus baumii</name>
    <dbReference type="NCBI Taxonomy" id="108892"/>
    <lineage>
        <taxon>Eukaryota</taxon>
        <taxon>Fungi</taxon>
        <taxon>Dikarya</taxon>
        <taxon>Basidiomycota</taxon>
        <taxon>Agaricomycotina</taxon>
        <taxon>Agaricomycetes</taxon>
        <taxon>Hymenochaetales</taxon>
        <taxon>Hymenochaetaceae</taxon>
        <taxon>Sanghuangporus</taxon>
    </lineage>
</organism>
<gene>
    <name evidence="3" type="ORF">A7U60_g4063</name>
</gene>